<reference evidence="4" key="1">
    <citation type="submission" date="2018-08" db="EMBL/GenBank/DDBJ databases">
        <authorList>
            <person name="Jin W."/>
            <person name="Wang H."/>
            <person name="Yang Y."/>
            <person name="Li M."/>
            <person name="Liu J."/>
        </authorList>
    </citation>
    <scope>NUCLEOTIDE SEQUENCE</scope>
    <source>
        <strain evidence="4">AESS21</strain>
    </source>
</reference>
<dbReference type="PROSITE" id="PS50885">
    <property type="entry name" value="HAMP"/>
    <property type="match status" value="1"/>
</dbReference>
<evidence type="ECO:0000256" key="1">
    <source>
        <dbReference type="SAM" id="Phobius"/>
    </source>
</evidence>
<dbReference type="Pfam" id="PF00672">
    <property type="entry name" value="HAMP"/>
    <property type="match status" value="1"/>
</dbReference>
<feature type="transmembrane region" description="Helical" evidence="1">
    <location>
        <begin position="342"/>
        <end position="364"/>
    </location>
</feature>
<dbReference type="Pfam" id="PF00211">
    <property type="entry name" value="Guanylate_cyc"/>
    <property type="match status" value="1"/>
</dbReference>
<dbReference type="GO" id="GO:0016020">
    <property type="term" value="C:membrane"/>
    <property type="evidence" value="ECO:0007669"/>
    <property type="project" value="InterPro"/>
</dbReference>
<dbReference type="InterPro" id="IPR003660">
    <property type="entry name" value="HAMP_dom"/>
</dbReference>
<sequence length="625" mass="66868">MPLPASALQPILRPAQTPDGFGNVKLRRRIKLTPTLTIVIGTFVLVTAALVLVVQVITSEKIVRTLGGTLVDIGMDALQNDFASQLDAIEAQAAFTAKAVIAGSVLIDDVEELSTFTYGALAGTPQASLLIVASNDGYAVQVDRGAGDGVIVPFRAPVAKLPNLAPQMEKARDATEGFWTPVQFVPGRSHSYVAYVTPIRDEDTFLGAVFVGVSLERLSIITKKVSTDDLTVFLTYGAGKLLAHPRLDEVEDQLSPNAPLIDMKSMPDTFLASHEDHEPQAAEDYHFSGEIDLLAGFDSDGSRRFVVYEDSGEKFGTLPIKIGAHFSANVLEQPLHLLTRSILIGLVLLGLSLVATGFLAHYIARPIKRAADGARSVARLDFDAVKPLPGSAVRELEDLANGFNAMLGGLSAFIRYVPKSLVNQLIREGRADAPPEERELAVLFTDIVGFTSLSETMTTGEIATFVNQHLSLIGAEIDAHQGTIDKYIGDSVMAFWGAPQRMDAPDIPAAEAAIGIARAIMADNEKRRKNCLPPVRIRIGLHRGPLVVGDIGAVGRVNYTVIGDTVNVASRLESLGRDVDPDAEVIILASGDIGAHLPSSIPFEPLGAHKVKGKDALVDVIRLKP</sequence>
<dbReference type="CDD" id="cd18773">
    <property type="entry name" value="PDC1_HK_sensor"/>
    <property type="match status" value="1"/>
</dbReference>
<dbReference type="InterPro" id="IPR050697">
    <property type="entry name" value="Adenylyl/Guanylyl_Cyclase_3/4"/>
</dbReference>
<dbReference type="InterPro" id="IPR029787">
    <property type="entry name" value="Nucleotide_cyclase"/>
</dbReference>
<evidence type="ECO:0000259" key="3">
    <source>
        <dbReference type="PROSITE" id="PS50885"/>
    </source>
</evidence>
<keyword evidence="1" id="KW-0812">Transmembrane</keyword>
<dbReference type="PROSITE" id="PS50125">
    <property type="entry name" value="GUANYLATE_CYCLASE_2"/>
    <property type="match status" value="1"/>
</dbReference>
<feature type="domain" description="Guanylate cyclase" evidence="2">
    <location>
        <begin position="441"/>
        <end position="573"/>
    </location>
</feature>
<dbReference type="PANTHER" id="PTHR43081">
    <property type="entry name" value="ADENYLATE CYCLASE, TERMINAL-DIFFERENTIATION SPECIFIC-RELATED"/>
    <property type="match status" value="1"/>
</dbReference>
<dbReference type="SMART" id="SM00044">
    <property type="entry name" value="CYCc"/>
    <property type="match status" value="1"/>
</dbReference>
<dbReference type="Proteomes" id="UP000705379">
    <property type="component" value="Unassembled WGS sequence"/>
</dbReference>
<dbReference type="GO" id="GO:0035556">
    <property type="term" value="P:intracellular signal transduction"/>
    <property type="evidence" value="ECO:0007669"/>
    <property type="project" value="InterPro"/>
</dbReference>
<keyword evidence="1" id="KW-1133">Transmembrane helix</keyword>
<gene>
    <name evidence="4" type="ORF">DYI23_00325</name>
</gene>
<dbReference type="AlphaFoldDB" id="A0A944CAH7"/>
<dbReference type="CDD" id="cd06225">
    <property type="entry name" value="HAMP"/>
    <property type="match status" value="1"/>
</dbReference>
<dbReference type="Gene3D" id="3.30.70.1230">
    <property type="entry name" value="Nucleotide cyclase"/>
    <property type="match status" value="1"/>
</dbReference>
<feature type="transmembrane region" description="Helical" evidence="1">
    <location>
        <begin position="35"/>
        <end position="57"/>
    </location>
</feature>
<comment type="caution">
    <text evidence="4">The sequence shown here is derived from an EMBL/GenBank/DDBJ whole genome shotgun (WGS) entry which is preliminary data.</text>
</comment>
<evidence type="ECO:0000259" key="2">
    <source>
        <dbReference type="PROSITE" id="PS50125"/>
    </source>
</evidence>
<protein>
    <submittedName>
        <fullName evidence="4">Adenylate/guanylate cyclase domain-containing protein</fullName>
    </submittedName>
</protein>
<evidence type="ECO:0000313" key="4">
    <source>
        <dbReference type="EMBL" id="MBS8258648.1"/>
    </source>
</evidence>
<dbReference type="InterPro" id="IPR001054">
    <property type="entry name" value="A/G_cyclase"/>
</dbReference>
<reference evidence="4" key="2">
    <citation type="journal article" date="2021" name="Microorganisms">
        <title>Bacterial Dimethylsulfoniopropionate Biosynthesis in the East China Sea.</title>
        <authorList>
            <person name="Liu J."/>
            <person name="Zhang Y."/>
            <person name="Liu J."/>
            <person name="Zhong H."/>
            <person name="Williams B.T."/>
            <person name="Zheng Y."/>
            <person name="Curson A.R.J."/>
            <person name="Sun C."/>
            <person name="Sun H."/>
            <person name="Song D."/>
            <person name="Wagner Mackenzie B."/>
            <person name="Bermejo Martinez A."/>
            <person name="Todd J.D."/>
            <person name="Zhang X.H."/>
        </authorList>
    </citation>
    <scope>NUCLEOTIDE SEQUENCE</scope>
    <source>
        <strain evidence="4">AESS21</strain>
    </source>
</reference>
<dbReference type="EMBL" id="QTKU01000001">
    <property type="protein sequence ID" value="MBS8258648.1"/>
    <property type="molecule type" value="Genomic_DNA"/>
</dbReference>
<evidence type="ECO:0000313" key="5">
    <source>
        <dbReference type="Proteomes" id="UP000705379"/>
    </source>
</evidence>
<dbReference type="Gene3D" id="6.10.340.10">
    <property type="match status" value="1"/>
</dbReference>
<proteinExistence type="predicted"/>
<accession>A0A944CAH7</accession>
<name>A0A944CAH7_9HYPH</name>
<dbReference type="PANTHER" id="PTHR43081:SF1">
    <property type="entry name" value="ADENYLATE CYCLASE, TERMINAL-DIFFERENTIATION SPECIFIC"/>
    <property type="match status" value="1"/>
</dbReference>
<dbReference type="Gene3D" id="3.30.450.20">
    <property type="entry name" value="PAS domain"/>
    <property type="match status" value="1"/>
</dbReference>
<dbReference type="GO" id="GO:0004016">
    <property type="term" value="F:adenylate cyclase activity"/>
    <property type="evidence" value="ECO:0007669"/>
    <property type="project" value="UniProtKB-ARBA"/>
</dbReference>
<dbReference type="GO" id="GO:0009190">
    <property type="term" value="P:cyclic nucleotide biosynthetic process"/>
    <property type="evidence" value="ECO:0007669"/>
    <property type="project" value="InterPro"/>
</dbReference>
<dbReference type="SMART" id="SM00304">
    <property type="entry name" value="HAMP"/>
    <property type="match status" value="1"/>
</dbReference>
<dbReference type="CDD" id="cd07302">
    <property type="entry name" value="CHD"/>
    <property type="match status" value="1"/>
</dbReference>
<dbReference type="SUPFAM" id="SSF55073">
    <property type="entry name" value="Nucleotide cyclase"/>
    <property type="match status" value="1"/>
</dbReference>
<keyword evidence="1" id="KW-0472">Membrane</keyword>
<organism evidence="4 5">
    <name type="scientific">Roseibium polysiphoniae</name>
    <dbReference type="NCBI Taxonomy" id="2571221"/>
    <lineage>
        <taxon>Bacteria</taxon>
        <taxon>Pseudomonadati</taxon>
        <taxon>Pseudomonadota</taxon>
        <taxon>Alphaproteobacteria</taxon>
        <taxon>Hyphomicrobiales</taxon>
        <taxon>Stappiaceae</taxon>
        <taxon>Roseibium</taxon>
    </lineage>
</organism>
<feature type="domain" description="HAMP" evidence="3">
    <location>
        <begin position="361"/>
        <end position="415"/>
    </location>
</feature>